<dbReference type="CDD" id="cd10911">
    <property type="entry name" value="PIN_LabA"/>
    <property type="match status" value="1"/>
</dbReference>
<name>A0ABV3Z6P5_9PROT</name>
<dbReference type="PANTHER" id="PTHR35458:SF2">
    <property type="entry name" value="SLR0755 PROTEIN"/>
    <property type="match status" value="1"/>
</dbReference>
<evidence type="ECO:0000259" key="2">
    <source>
        <dbReference type="Pfam" id="PF01936"/>
    </source>
</evidence>
<evidence type="ECO:0000256" key="1">
    <source>
        <dbReference type="SAM" id="MobiDB-lite"/>
    </source>
</evidence>
<dbReference type="RefSeq" id="WP_369314471.1">
    <property type="nucleotide sequence ID" value="NZ_JBEHZE010000001.1"/>
</dbReference>
<feature type="region of interest" description="Disordered" evidence="1">
    <location>
        <begin position="179"/>
        <end position="211"/>
    </location>
</feature>
<evidence type="ECO:0000313" key="4">
    <source>
        <dbReference type="Proteomes" id="UP001560685"/>
    </source>
</evidence>
<reference evidence="3 4" key="1">
    <citation type="submission" date="2024-05" db="EMBL/GenBank/DDBJ databases">
        <title>Three bacterial strains, DH-69, EH-24, and ECK-19 isolated from coastal sediments.</title>
        <authorList>
            <person name="Ye Y.-Q."/>
            <person name="Du Z.-J."/>
        </authorList>
    </citation>
    <scope>NUCLEOTIDE SEQUENCE [LARGE SCALE GENOMIC DNA]</scope>
    <source>
        <strain evidence="3 4">ECK-19</strain>
    </source>
</reference>
<organism evidence="3 4">
    <name type="scientific">Hyphococcus lacteus</name>
    <dbReference type="NCBI Taxonomy" id="3143536"/>
    <lineage>
        <taxon>Bacteria</taxon>
        <taxon>Pseudomonadati</taxon>
        <taxon>Pseudomonadota</taxon>
        <taxon>Alphaproteobacteria</taxon>
        <taxon>Parvularculales</taxon>
        <taxon>Parvularculaceae</taxon>
        <taxon>Hyphococcus</taxon>
    </lineage>
</organism>
<dbReference type="Gene3D" id="3.40.50.1010">
    <property type="entry name" value="5'-nuclease"/>
    <property type="match status" value="1"/>
</dbReference>
<comment type="caution">
    <text evidence="3">The sequence shown here is derived from an EMBL/GenBank/DDBJ whole genome shotgun (WGS) entry which is preliminary data.</text>
</comment>
<protein>
    <submittedName>
        <fullName evidence="3">NYN domain-containing protein</fullName>
    </submittedName>
</protein>
<sequence length="211" mass="24222">MNSFLGLREQEKTAFFIDGANLYKAARNLGFDIDYKSLLSKSQSSCQLVRASYYTAIQEDRDQDYSPLRPLVDWLDYNGYTMVTKITREFTDSMGKKRFKGSTDVELVVDMMLLADRLDHLVLFSGNGDFRRAIEAIQSKGVRVSVVSTVKSSPPMASDELRRQVDSFFDLADLETTIGRRTPQRKSRPEIVPDDDDEFEDDYEDDYEDVD</sequence>
<accession>A0ABV3Z6P5</accession>
<dbReference type="Pfam" id="PF01936">
    <property type="entry name" value="NYN"/>
    <property type="match status" value="1"/>
</dbReference>
<dbReference type="Proteomes" id="UP001560685">
    <property type="component" value="Unassembled WGS sequence"/>
</dbReference>
<proteinExistence type="predicted"/>
<dbReference type="InterPro" id="IPR021139">
    <property type="entry name" value="NYN"/>
</dbReference>
<feature type="domain" description="NYN" evidence="2">
    <location>
        <begin position="12"/>
        <end position="171"/>
    </location>
</feature>
<gene>
    <name evidence="3" type="ORF">ABFZ84_13110</name>
</gene>
<evidence type="ECO:0000313" key="3">
    <source>
        <dbReference type="EMBL" id="MEX6634489.1"/>
    </source>
</evidence>
<dbReference type="PANTHER" id="PTHR35458">
    <property type="entry name" value="SLR0755 PROTEIN"/>
    <property type="match status" value="1"/>
</dbReference>
<dbReference type="EMBL" id="JBEHZE010000001">
    <property type="protein sequence ID" value="MEX6634489.1"/>
    <property type="molecule type" value="Genomic_DNA"/>
</dbReference>
<dbReference type="InterPro" id="IPR047140">
    <property type="entry name" value="LabA"/>
</dbReference>
<keyword evidence="4" id="KW-1185">Reference proteome</keyword>
<feature type="compositionally biased region" description="Acidic residues" evidence="1">
    <location>
        <begin position="192"/>
        <end position="211"/>
    </location>
</feature>